<evidence type="ECO:0000313" key="3">
    <source>
        <dbReference type="Proteomes" id="UP000232688"/>
    </source>
</evidence>
<comment type="caution">
    <text evidence="2">The sequence shown here is derived from an EMBL/GenBank/DDBJ whole genome shotgun (WGS) entry which is preliminary data.</text>
</comment>
<evidence type="ECO:0000256" key="1">
    <source>
        <dbReference type="SAM" id="Phobius"/>
    </source>
</evidence>
<name>A0A2N0QJT8_9GLOM</name>
<dbReference type="AlphaFoldDB" id="A0A2N0QJT8"/>
<reference evidence="2 3" key="2">
    <citation type="submission" date="2017-10" db="EMBL/GenBank/DDBJ databases">
        <title>Genome analyses suggest a sexual origin of heterokaryosis in a supposedly ancient asexual fungus.</title>
        <authorList>
            <person name="Corradi N."/>
            <person name="Sedzielewska K."/>
            <person name="Noel J."/>
            <person name="Charron P."/>
            <person name="Farinelli L."/>
            <person name="Marton T."/>
            <person name="Kruger M."/>
            <person name="Pelin A."/>
            <person name="Brachmann A."/>
            <person name="Corradi N."/>
        </authorList>
    </citation>
    <scope>NUCLEOTIDE SEQUENCE [LARGE SCALE GENOMIC DNA]</scope>
    <source>
        <strain evidence="2 3">A1</strain>
    </source>
</reference>
<keyword evidence="1" id="KW-1133">Transmembrane helix</keyword>
<evidence type="ECO:0000313" key="2">
    <source>
        <dbReference type="EMBL" id="PKC51304.1"/>
    </source>
</evidence>
<organism evidence="2 3">
    <name type="scientific">Rhizophagus irregularis</name>
    <dbReference type="NCBI Taxonomy" id="588596"/>
    <lineage>
        <taxon>Eukaryota</taxon>
        <taxon>Fungi</taxon>
        <taxon>Fungi incertae sedis</taxon>
        <taxon>Mucoromycota</taxon>
        <taxon>Glomeromycotina</taxon>
        <taxon>Glomeromycetes</taxon>
        <taxon>Glomerales</taxon>
        <taxon>Glomeraceae</taxon>
        <taxon>Rhizophagus</taxon>
    </lineage>
</organism>
<proteinExistence type="predicted"/>
<gene>
    <name evidence="2" type="ORF">RhiirA1_484044</name>
</gene>
<reference evidence="2 3" key="1">
    <citation type="submission" date="2017-10" db="EMBL/GenBank/DDBJ databases">
        <title>Extensive intraspecific genome diversity in a model arbuscular mycorrhizal fungus.</title>
        <authorList>
            <person name="Chen E.C.H."/>
            <person name="Morin E."/>
            <person name="Baudet D."/>
            <person name="Noel J."/>
            <person name="Ndikumana S."/>
            <person name="Charron P."/>
            <person name="St-Onge C."/>
            <person name="Giorgi J."/>
            <person name="Grigoriev I.V."/>
            <person name="Roux C."/>
            <person name="Martin F.M."/>
            <person name="Corradi N."/>
        </authorList>
    </citation>
    <scope>NUCLEOTIDE SEQUENCE [LARGE SCALE GENOMIC DNA]</scope>
    <source>
        <strain evidence="2 3">A1</strain>
    </source>
</reference>
<keyword evidence="1" id="KW-0812">Transmembrane</keyword>
<keyword evidence="1" id="KW-0472">Membrane</keyword>
<accession>A0A2N0QJT8</accession>
<sequence length="53" mass="6028">MDLYNTFGIQAGIGIFSHIFFIALQLAQVFQISYSISQVGPNNCHIFSRKFMI</sequence>
<protein>
    <submittedName>
        <fullName evidence="2">Uncharacterized protein</fullName>
    </submittedName>
</protein>
<dbReference type="Proteomes" id="UP000232688">
    <property type="component" value="Unassembled WGS sequence"/>
</dbReference>
<dbReference type="VEuPathDB" id="FungiDB:RhiirA1_484044"/>
<dbReference type="EMBL" id="LLXH01007897">
    <property type="protein sequence ID" value="PKC51304.1"/>
    <property type="molecule type" value="Genomic_DNA"/>
</dbReference>
<feature type="transmembrane region" description="Helical" evidence="1">
    <location>
        <begin position="6"/>
        <end position="27"/>
    </location>
</feature>